<gene>
    <name evidence="4" type="primary">mtrR</name>
    <name evidence="4" type="ORF">AHOG_14905</name>
</gene>
<dbReference type="RefSeq" id="WP_093941921.1">
    <property type="nucleotide sequence ID" value="NZ_CP022521.1"/>
</dbReference>
<dbReference type="EMBL" id="CP022521">
    <property type="protein sequence ID" value="ASO20622.1"/>
    <property type="molecule type" value="Genomic_DNA"/>
</dbReference>
<dbReference type="InterPro" id="IPR001647">
    <property type="entry name" value="HTH_TetR"/>
</dbReference>
<dbReference type="PROSITE" id="PS01081">
    <property type="entry name" value="HTH_TETR_1"/>
    <property type="match status" value="1"/>
</dbReference>
<dbReference type="AlphaFoldDB" id="A0A221W423"/>
<dbReference type="InterPro" id="IPR023772">
    <property type="entry name" value="DNA-bd_HTH_TetR-type_CS"/>
</dbReference>
<dbReference type="Proteomes" id="UP000204221">
    <property type="component" value="Chromosome"/>
</dbReference>
<dbReference type="SUPFAM" id="SSF46689">
    <property type="entry name" value="Homeodomain-like"/>
    <property type="match status" value="1"/>
</dbReference>
<keyword evidence="3" id="KW-0804">Transcription</keyword>
<dbReference type="PROSITE" id="PS50977">
    <property type="entry name" value="HTH_TETR_2"/>
    <property type="match status" value="1"/>
</dbReference>
<dbReference type="InterPro" id="IPR050109">
    <property type="entry name" value="HTH-type_TetR-like_transc_reg"/>
</dbReference>
<reference evidence="4 5" key="1">
    <citation type="submission" date="2017-07" db="EMBL/GenBank/DDBJ databases">
        <title>Complete genome sequence of Actinoalloteichus hoggarensis DSM 45943, type strain of Actinoalloteichus hoggarensis.</title>
        <authorList>
            <person name="Ruckert C."/>
            <person name="Nouioui I."/>
            <person name="Willmese J."/>
            <person name="van Wezel G."/>
            <person name="Klenk H.-P."/>
            <person name="Kalinowski J."/>
            <person name="Zotchev S.B."/>
        </authorList>
    </citation>
    <scope>NUCLEOTIDE SEQUENCE [LARGE SCALE GENOMIC DNA]</scope>
    <source>
        <strain evidence="4 5">DSM 45943</strain>
    </source>
</reference>
<dbReference type="GO" id="GO:0003700">
    <property type="term" value="F:DNA-binding transcription factor activity"/>
    <property type="evidence" value="ECO:0007669"/>
    <property type="project" value="TreeGrafter"/>
</dbReference>
<dbReference type="OrthoDB" id="3528955at2"/>
<evidence type="ECO:0000313" key="4">
    <source>
        <dbReference type="EMBL" id="ASO20622.1"/>
    </source>
</evidence>
<dbReference type="InterPro" id="IPR009057">
    <property type="entry name" value="Homeodomain-like_sf"/>
</dbReference>
<proteinExistence type="predicted"/>
<evidence type="ECO:0000256" key="2">
    <source>
        <dbReference type="ARBA" id="ARBA00023125"/>
    </source>
</evidence>
<dbReference type="KEGG" id="ahg:AHOG_14905"/>
<evidence type="ECO:0000313" key="5">
    <source>
        <dbReference type="Proteomes" id="UP000204221"/>
    </source>
</evidence>
<evidence type="ECO:0000256" key="1">
    <source>
        <dbReference type="ARBA" id="ARBA00023015"/>
    </source>
</evidence>
<dbReference type="Gene3D" id="1.10.357.10">
    <property type="entry name" value="Tetracycline Repressor, domain 2"/>
    <property type="match status" value="1"/>
</dbReference>
<dbReference type="PRINTS" id="PR00455">
    <property type="entry name" value="HTHTETR"/>
</dbReference>
<keyword evidence="5" id="KW-1185">Reference proteome</keyword>
<dbReference type="Pfam" id="PF00440">
    <property type="entry name" value="TetR_N"/>
    <property type="match status" value="1"/>
</dbReference>
<accession>A0A221W423</accession>
<evidence type="ECO:0000256" key="3">
    <source>
        <dbReference type="ARBA" id="ARBA00023163"/>
    </source>
</evidence>
<keyword evidence="2" id="KW-0238">DNA-binding</keyword>
<name>A0A221W423_9PSEU</name>
<sequence length="189" mass="20269">MRLSRVERRVQILRAATAVLVARGGFAATSLEDVAQASGVTRAILYRHFDSKDDLLRAAVDRAATDLHAATTTDGELRDDSIGGMLRWAHGEPAAFRLLFHHAVREPACRTQVDALLDAMTAAVLPHTGDQTGPWGRWTARLATSTVVEAVLCWLDVGCPDPDEALGRILRVVEGIVSAAPVASRAPAD</sequence>
<protein>
    <submittedName>
        <fullName evidence="4">HTH-type transcriptional regulator MtrR</fullName>
    </submittedName>
</protein>
<keyword evidence="1" id="KW-0805">Transcription regulation</keyword>
<organism evidence="4 5">
    <name type="scientific">Actinoalloteichus hoggarensis</name>
    <dbReference type="NCBI Taxonomy" id="1470176"/>
    <lineage>
        <taxon>Bacteria</taxon>
        <taxon>Bacillati</taxon>
        <taxon>Actinomycetota</taxon>
        <taxon>Actinomycetes</taxon>
        <taxon>Pseudonocardiales</taxon>
        <taxon>Pseudonocardiaceae</taxon>
        <taxon>Actinoalloteichus</taxon>
    </lineage>
</organism>
<dbReference type="PANTHER" id="PTHR30055">
    <property type="entry name" value="HTH-TYPE TRANSCRIPTIONAL REGULATOR RUTR"/>
    <property type="match status" value="1"/>
</dbReference>
<dbReference type="PANTHER" id="PTHR30055:SF234">
    <property type="entry name" value="HTH-TYPE TRANSCRIPTIONAL REGULATOR BETI"/>
    <property type="match status" value="1"/>
</dbReference>
<dbReference type="GO" id="GO:0000976">
    <property type="term" value="F:transcription cis-regulatory region binding"/>
    <property type="evidence" value="ECO:0007669"/>
    <property type="project" value="TreeGrafter"/>
</dbReference>